<dbReference type="InterPro" id="IPR051083">
    <property type="entry name" value="GrpII_Intron_Splice-Mob/Def"/>
</dbReference>
<dbReference type="SUPFAM" id="SSF56672">
    <property type="entry name" value="DNA/RNA polymerases"/>
    <property type="match status" value="1"/>
</dbReference>
<dbReference type="EMBL" id="FQUM01000001">
    <property type="protein sequence ID" value="SHE51168.1"/>
    <property type="molecule type" value="Genomic_DNA"/>
</dbReference>
<proteinExistence type="inferred from homology"/>
<keyword evidence="4" id="KW-1185">Reference proteome</keyword>
<dbReference type="CDD" id="cd01651">
    <property type="entry name" value="RT_G2_intron"/>
    <property type="match status" value="1"/>
</dbReference>
<evidence type="ECO:0000256" key="1">
    <source>
        <dbReference type="ARBA" id="ARBA00034120"/>
    </source>
</evidence>
<dbReference type="InterPro" id="IPR043502">
    <property type="entry name" value="DNA/RNA_pol_sf"/>
</dbReference>
<keyword evidence="3" id="KW-0548">Nucleotidyltransferase</keyword>
<dbReference type="GO" id="GO:0006397">
    <property type="term" value="P:mRNA processing"/>
    <property type="evidence" value="ECO:0007669"/>
    <property type="project" value="InterPro"/>
</dbReference>
<dbReference type="STRING" id="1484053.SAMN05444274_101558"/>
<organism evidence="3 4">
    <name type="scientific">Mariniphaga anaerophila</name>
    <dbReference type="NCBI Taxonomy" id="1484053"/>
    <lineage>
        <taxon>Bacteria</taxon>
        <taxon>Pseudomonadati</taxon>
        <taxon>Bacteroidota</taxon>
        <taxon>Bacteroidia</taxon>
        <taxon>Marinilabiliales</taxon>
        <taxon>Prolixibacteraceae</taxon>
        <taxon>Mariniphaga</taxon>
    </lineage>
</organism>
<reference evidence="3 4" key="1">
    <citation type="submission" date="2016-11" db="EMBL/GenBank/DDBJ databases">
        <authorList>
            <person name="Jaros S."/>
            <person name="Januszkiewicz K."/>
            <person name="Wedrychowicz H."/>
        </authorList>
    </citation>
    <scope>NUCLEOTIDE SEQUENCE [LARGE SCALE GENOMIC DNA]</scope>
    <source>
        <strain evidence="3 4">DSM 26910</strain>
    </source>
</reference>
<keyword evidence="3" id="KW-0808">Transferase</keyword>
<dbReference type="PANTHER" id="PTHR34047">
    <property type="entry name" value="NUCLEAR INTRON MATURASE 1, MITOCHONDRIAL-RELATED"/>
    <property type="match status" value="1"/>
</dbReference>
<name>A0A1M4U362_9BACT</name>
<accession>A0A1M4U362</accession>
<dbReference type="PANTHER" id="PTHR34047:SF8">
    <property type="entry name" value="PROTEIN YKFC"/>
    <property type="match status" value="1"/>
</dbReference>
<keyword evidence="3" id="KW-0695">RNA-directed DNA polymerase</keyword>
<comment type="similarity">
    <text evidence="1">Belongs to the bacterial reverse transcriptase family.</text>
</comment>
<dbReference type="Pfam" id="PF01348">
    <property type="entry name" value="Intron_maturas2"/>
    <property type="match status" value="1"/>
</dbReference>
<gene>
    <name evidence="3" type="ORF">SAMN05444274_101558</name>
</gene>
<sequence length="720" mass="83948">MIVQVVIVRSIVKDNLTRYIVTPLMRASCNRGRNLLRHNCNKQKRAEVISDNLSQPCYYIINGDCLNQKASCKAMRYRPLNIWQGNGASVVVRARESLVHGEGKQLMILIQIKENVRDIMRNPENVLNSLTEHSENLNYKFERLYRILFNEGMYYVAYQRIYAKPGNMTAGADGKTVDQMSLSRIEKLINSLKDEGYQPQPSKRAYIPKKNGKMRPLGVPAFNDKLLQEVVRMILEAIYERQFEKTSHGFRPQRSGHTALTDVQKTFSGIRWFVEGDIKGFFDNINHEILIGVLKERIADERFIRLIRKFLNAGYIENWNFHNSYSGTPQGGIISPILANIYLDRLDKFMKEYTGKFDKGKVRNRTKQAVSLEGKRHRILKQLKLVEDENERSVLIKQYKAYQQEGLLYSYGDDMDINYRRLKYVRYADDFLIGIIGSKQDAITIKEDIKNFLNEKLALELSDEKTLITHAEDAAKFLGYEISVSKSNDTKRNKNGVLRRVHNKRVQLTLGKDLYKKKLLEYRVLEIKLHNGKEYWKAKSRPKLSNNTDFEILDRYNKEIKGMYNYYCLANNCSSLSKFGYIMKYSMYKTFAQKYRTTMSQIRKKYTKNGFFSVRYYLKNGTAKDLTFYHGGFKKKNPMKITDLDSLPRFTYYATKTSLTDRLKAEKCELCGAVDKLVMHHVRKLKNLQGKTPSEKQMIARKRKTIAICSKCNKKLSNND</sequence>
<protein>
    <submittedName>
        <fullName evidence="3">Group II intron reverse transcriptase/maturase</fullName>
    </submittedName>
</protein>
<dbReference type="Pfam" id="PF21368">
    <property type="entry name" value="AI2M-like_HNH"/>
    <property type="match status" value="1"/>
</dbReference>
<feature type="domain" description="Reverse transcriptase" evidence="2">
    <location>
        <begin position="188"/>
        <end position="482"/>
    </location>
</feature>
<dbReference type="Pfam" id="PF00078">
    <property type="entry name" value="RVT_1"/>
    <property type="match status" value="2"/>
</dbReference>
<dbReference type="GO" id="GO:0003964">
    <property type="term" value="F:RNA-directed DNA polymerase activity"/>
    <property type="evidence" value="ECO:0007669"/>
    <property type="project" value="UniProtKB-KW"/>
</dbReference>
<evidence type="ECO:0000313" key="3">
    <source>
        <dbReference type="EMBL" id="SHE51168.1"/>
    </source>
</evidence>
<evidence type="ECO:0000313" key="4">
    <source>
        <dbReference type="Proteomes" id="UP000184164"/>
    </source>
</evidence>
<dbReference type="PROSITE" id="PS50878">
    <property type="entry name" value="RT_POL"/>
    <property type="match status" value="1"/>
</dbReference>
<dbReference type="Proteomes" id="UP000184164">
    <property type="component" value="Unassembled WGS sequence"/>
</dbReference>
<dbReference type="AlphaFoldDB" id="A0A1M4U362"/>
<evidence type="ECO:0000259" key="2">
    <source>
        <dbReference type="PROSITE" id="PS50878"/>
    </source>
</evidence>
<dbReference type="InterPro" id="IPR024937">
    <property type="entry name" value="Domain_X"/>
</dbReference>
<dbReference type="InterPro" id="IPR049030">
    <property type="entry name" value="AI2M-like_HNH"/>
</dbReference>
<dbReference type="InterPro" id="IPR000477">
    <property type="entry name" value="RT_dom"/>
</dbReference>